<proteinExistence type="predicted"/>
<dbReference type="VEuPathDB" id="FungiDB:FOIG_11476"/>
<reference evidence="1" key="2">
    <citation type="submission" date="2012-05" db="EMBL/GenBank/DDBJ databases">
        <title>The Genome Annotation of Fusarium oxysporum II5.</title>
        <authorList>
            <consortium name="The Broad Institute Genomics Platform"/>
            <person name="Ma L.-J."/>
            <person name="Corby-Kistler H."/>
            <person name="Broz K."/>
            <person name="Gale L.R."/>
            <person name="Jonkers W."/>
            <person name="O'Donnell K."/>
            <person name="Ploetz R."/>
            <person name="Steinberg C."/>
            <person name="Schwartz D.C."/>
            <person name="VanEtten H."/>
            <person name="Zhou S."/>
            <person name="Young S.K."/>
            <person name="Zeng Q."/>
            <person name="Gargeya S."/>
            <person name="Fitzgerald M."/>
            <person name="Abouelleil A."/>
            <person name="Alvarado L."/>
            <person name="Chapman S.B."/>
            <person name="Gainer-Dewar J."/>
            <person name="Goldberg J."/>
            <person name="Griggs A."/>
            <person name="Gujja S."/>
            <person name="Hansen M."/>
            <person name="Howarth C."/>
            <person name="Imamovic A."/>
            <person name="Ireland A."/>
            <person name="Larimer J."/>
            <person name="McCowan C."/>
            <person name="Murphy C."/>
            <person name="Pearson M."/>
            <person name="Poon T.W."/>
            <person name="Priest M."/>
            <person name="Roberts A."/>
            <person name="Saif S."/>
            <person name="Shea T."/>
            <person name="Sykes S."/>
            <person name="Wortman J."/>
            <person name="Nusbaum C."/>
            <person name="Birren B."/>
        </authorList>
    </citation>
    <scope>NUCLEOTIDE SEQUENCE</scope>
    <source>
        <strain evidence="1">54006</strain>
    </source>
</reference>
<dbReference type="RefSeq" id="XP_031058023.1">
    <property type="nucleotide sequence ID" value="XM_031212046.1"/>
</dbReference>
<dbReference type="Proteomes" id="UP000030685">
    <property type="component" value="Unassembled WGS sequence"/>
</dbReference>
<accession>X0J424</accession>
<reference evidence="1" key="1">
    <citation type="submission" date="2011-11" db="EMBL/GenBank/DDBJ databases">
        <title>The Genome Sequence of Fusarium oxysporum II5.</title>
        <authorList>
            <consortium name="The Broad Institute Genome Sequencing Platform"/>
            <person name="Ma L.-J."/>
            <person name="Gale L.R."/>
            <person name="Schwartz D.C."/>
            <person name="Zhou S."/>
            <person name="Corby-Kistler H."/>
            <person name="Young S.K."/>
            <person name="Zeng Q."/>
            <person name="Gargeya S."/>
            <person name="Fitzgerald M."/>
            <person name="Haas B."/>
            <person name="Abouelleil A."/>
            <person name="Alvarado L."/>
            <person name="Arachchi H.M."/>
            <person name="Berlin A."/>
            <person name="Brown A."/>
            <person name="Chapman S.B."/>
            <person name="Chen Z."/>
            <person name="Dunbar C."/>
            <person name="Freedman E."/>
            <person name="Gearin G."/>
            <person name="Goldberg J."/>
            <person name="Griggs A."/>
            <person name="Gujja S."/>
            <person name="Heiman D."/>
            <person name="Howarth C."/>
            <person name="Larson L."/>
            <person name="Lui A."/>
            <person name="MacDonald P.J.P."/>
            <person name="Montmayeur A."/>
            <person name="Murphy C."/>
            <person name="Neiman D."/>
            <person name="Pearson M."/>
            <person name="Priest M."/>
            <person name="Roberts A."/>
            <person name="Saif S."/>
            <person name="Shea T."/>
            <person name="Shenoy N."/>
            <person name="Sisk P."/>
            <person name="Stolte C."/>
            <person name="Sykes S."/>
            <person name="Wortman J."/>
            <person name="Nusbaum C."/>
            <person name="Birren B."/>
        </authorList>
    </citation>
    <scope>NUCLEOTIDE SEQUENCE [LARGE SCALE GENOMIC DNA]</scope>
    <source>
        <strain evidence="1">54006</strain>
    </source>
</reference>
<sequence>MVNSIGFLFARLGLSEGHFQSQDEDMEKVLPQGLH</sequence>
<dbReference type="AlphaFoldDB" id="X0J424"/>
<dbReference type="HOGENOM" id="CLU_3368514_0_0_1"/>
<gene>
    <name evidence="1" type="ORF">FOIG_11476</name>
</gene>
<dbReference type="EMBL" id="JH658292">
    <property type="protein sequence ID" value="EXL95933.1"/>
    <property type="molecule type" value="Genomic_DNA"/>
</dbReference>
<dbReference type="GeneID" id="42036651"/>
<organism evidence="1">
    <name type="scientific">Fusarium odoratissimum (strain NRRL 54006)</name>
    <dbReference type="NCBI Taxonomy" id="1089451"/>
    <lineage>
        <taxon>Eukaryota</taxon>
        <taxon>Fungi</taxon>
        <taxon>Dikarya</taxon>
        <taxon>Ascomycota</taxon>
        <taxon>Pezizomycotina</taxon>
        <taxon>Sordariomycetes</taxon>
        <taxon>Hypocreomycetidae</taxon>
        <taxon>Hypocreales</taxon>
        <taxon>Nectriaceae</taxon>
        <taxon>Fusarium</taxon>
        <taxon>Fusarium oxysporum species complex</taxon>
        <taxon>Fusarium oxysporum f. sp. cubense (strain race 4)</taxon>
    </lineage>
</organism>
<name>X0J424_FUSO5</name>
<protein>
    <submittedName>
        <fullName evidence="1">Uncharacterized protein</fullName>
    </submittedName>
</protein>
<evidence type="ECO:0000313" key="1">
    <source>
        <dbReference type="EMBL" id="EXL95933.1"/>
    </source>
</evidence>